<feature type="compositionally biased region" description="Basic residues" evidence="7">
    <location>
        <begin position="643"/>
        <end position="667"/>
    </location>
</feature>
<keyword evidence="10" id="KW-1185">Reference proteome</keyword>
<feature type="region of interest" description="Disordered" evidence="7">
    <location>
        <begin position="54"/>
        <end position="73"/>
    </location>
</feature>
<dbReference type="Gene3D" id="1.10.10.790">
    <property type="entry name" value="Surp module"/>
    <property type="match status" value="2"/>
</dbReference>
<feature type="compositionally biased region" description="Basic residues" evidence="7">
    <location>
        <begin position="604"/>
        <end position="614"/>
    </location>
</feature>
<keyword evidence="2" id="KW-0677">Repeat</keyword>
<dbReference type="InterPro" id="IPR000061">
    <property type="entry name" value="Surp"/>
</dbReference>
<evidence type="ECO:0000256" key="6">
    <source>
        <dbReference type="ARBA" id="ARBA00023187"/>
    </source>
</evidence>
<dbReference type="SMART" id="SM00648">
    <property type="entry name" value="SWAP"/>
    <property type="match status" value="2"/>
</dbReference>
<dbReference type="Pfam" id="PF01805">
    <property type="entry name" value="Surp"/>
    <property type="match status" value="2"/>
</dbReference>
<feature type="region of interest" description="Disordered" evidence="7">
    <location>
        <begin position="487"/>
        <end position="544"/>
    </location>
</feature>
<protein>
    <recommendedName>
        <fullName evidence="8">SURP motif domain-containing protein</fullName>
    </recommendedName>
</protein>
<dbReference type="SUPFAM" id="SSF109905">
    <property type="entry name" value="Surp module (SWAP domain)"/>
    <property type="match status" value="2"/>
</dbReference>
<feature type="region of interest" description="Disordered" evidence="7">
    <location>
        <begin position="256"/>
        <end position="282"/>
    </location>
</feature>
<dbReference type="GO" id="GO:0003723">
    <property type="term" value="F:RNA binding"/>
    <property type="evidence" value="ECO:0007669"/>
    <property type="project" value="UniProtKB-KW"/>
</dbReference>
<feature type="compositionally biased region" description="Basic and acidic residues" evidence="7">
    <location>
        <begin position="668"/>
        <end position="679"/>
    </location>
</feature>
<dbReference type="PANTHER" id="PTHR13161">
    <property type="entry name" value="SPLICING FACTOR SUPPRESSOR OF WHITE APRICOT"/>
    <property type="match status" value="1"/>
</dbReference>
<evidence type="ECO:0000313" key="9">
    <source>
        <dbReference type="EMBL" id="KAK4778675.1"/>
    </source>
</evidence>
<evidence type="ECO:0000313" key="10">
    <source>
        <dbReference type="Proteomes" id="UP001346149"/>
    </source>
</evidence>
<dbReference type="InterPro" id="IPR019147">
    <property type="entry name" value="SWAP_N_domain"/>
</dbReference>
<evidence type="ECO:0000256" key="4">
    <source>
        <dbReference type="ARBA" id="ARBA00023015"/>
    </source>
</evidence>
<feature type="compositionally biased region" description="Acidic residues" evidence="7">
    <location>
        <begin position="619"/>
        <end position="634"/>
    </location>
</feature>
<dbReference type="PANTHER" id="PTHR13161:SF15">
    <property type="entry name" value="SPLICING FACTOR, SUPPRESSOR OF WHITE-APRICOT HOMOLOG"/>
    <property type="match status" value="1"/>
</dbReference>
<feature type="region of interest" description="Disordered" evidence="7">
    <location>
        <begin position="447"/>
        <end position="466"/>
    </location>
</feature>
<dbReference type="AlphaFoldDB" id="A0AAN7LBL7"/>
<organism evidence="9 10">
    <name type="scientific">Trapa natans</name>
    <name type="common">Water chestnut</name>
    <dbReference type="NCBI Taxonomy" id="22666"/>
    <lineage>
        <taxon>Eukaryota</taxon>
        <taxon>Viridiplantae</taxon>
        <taxon>Streptophyta</taxon>
        <taxon>Embryophyta</taxon>
        <taxon>Tracheophyta</taxon>
        <taxon>Spermatophyta</taxon>
        <taxon>Magnoliopsida</taxon>
        <taxon>eudicotyledons</taxon>
        <taxon>Gunneridae</taxon>
        <taxon>Pentapetalae</taxon>
        <taxon>rosids</taxon>
        <taxon>malvids</taxon>
        <taxon>Myrtales</taxon>
        <taxon>Lythraceae</taxon>
        <taxon>Trapa</taxon>
    </lineage>
</organism>
<sequence>MDLEVVGRHVLFFDDDVMAAFVNSPDALVGWSSLSIDRYDVRHLLSAPPAPRFRRRRQSSPFRSSDDSLESELDYERYLDLPPPSDDEEPGTNSGAASVLDSGFHAVGFSYRNTEIPIDQIADDTEPGFQPPFHVPEGLLQNLPPTEKLHQIIARTATFVSKNGGQSEIVLRVKQGDNPTFGFLMPDHRLHPYFRFLIDHQELLKSDNEEKSSVEQASGALSLLGTVYGDGEEEDNAAETSPGKFDAVVVKEDSTVSVSHGPDLTVPSAKLSAKDGSVSKHPVSFSKEKSSIVKKSRSSSMVNAGSEGALRKDGEASVPRICADKKKSSALPTSLAAEKSIPEPPYEMKRLVDKIVEFILKNGRQFESILSEQDKDHRRFPFLQLSNKYHLFYLKALEKAEQLKLPVKKDVAVQGAEKKFENDDLSVGSDIPDDLNRKERFKMVIVRTKREGQEQPSKAPREENGVKVDAAAAAAILQAARRGIKNPKLEILPRPQPLHGEGGHGSDSPQPLGGSSIPTGSTTTATASEAEPSEAGLTKEQKLKAERLKRAKMFTAMLKSGAVASKASPLDSVVSGLIVEAGPSWEGEGSSLPPDSDANERNERRLKRSYRSRNKIQNEDDEEEGEEENDEVVEDKEREDSKHTRKKRRSHGSSRHSKERHKKHRKKDSSYGRHRHDDISTDEEEHRHKRRSRHRHRHRHVDDMDGSSDGEGYRHRKHRSRRKHGSSGDDSYEDDHHERRHKRECIKEREDLEEGGEPGESKAGRLYIREASVDASGSSHKASESNEVPDDLRAKIRAMLMATM</sequence>
<keyword evidence="6" id="KW-0508">mRNA splicing</keyword>
<dbReference type="SMART" id="SM01141">
    <property type="entry name" value="DRY_EERY"/>
    <property type="match status" value="1"/>
</dbReference>
<dbReference type="PROSITE" id="PS50128">
    <property type="entry name" value="SURP"/>
    <property type="match status" value="2"/>
</dbReference>
<feature type="compositionally biased region" description="Basic residues" evidence="7">
    <location>
        <begin position="687"/>
        <end position="699"/>
    </location>
</feature>
<evidence type="ECO:0000256" key="5">
    <source>
        <dbReference type="ARBA" id="ARBA00023163"/>
    </source>
</evidence>
<accession>A0AAN7LBL7</accession>
<proteinExistence type="predicted"/>
<gene>
    <name evidence="9" type="ORF">SAY86_006203</name>
</gene>
<keyword evidence="4" id="KW-0805">Transcription regulation</keyword>
<dbReference type="GO" id="GO:0000395">
    <property type="term" value="P:mRNA 5'-splice site recognition"/>
    <property type="evidence" value="ECO:0007669"/>
    <property type="project" value="TreeGrafter"/>
</dbReference>
<name>A0AAN7LBL7_TRANT</name>
<feature type="compositionally biased region" description="Basic residues" evidence="7">
    <location>
        <begin position="714"/>
        <end position="725"/>
    </location>
</feature>
<feature type="region of interest" description="Disordered" evidence="7">
    <location>
        <begin position="78"/>
        <end position="97"/>
    </location>
</feature>
<reference evidence="9 10" key="1">
    <citation type="journal article" date="2023" name="Hortic Res">
        <title>Pangenome of water caltrop reveals structural variations and asymmetric subgenome divergence after allopolyploidization.</title>
        <authorList>
            <person name="Zhang X."/>
            <person name="Chen Y."/>
            <person name="Wang L."/>
            <person name="Yuan Y."/>
            <person name="Fang M."/>
            <person name="Shi L."/>
            <person name="Lu R."/>
            <person name="Comes H.P."/>
            <person name="Ma Y."/>
            <person name="Chen Y."/>
            <person name="Huang G."/>
            <person name="Zhou Y."/>
            <person name="Zheng Z."/>
            <person name="Qiu Y."/>
        </authorList>
    </citation>
    <scope>NUCLEOTIDE SEQUENCE [LARGE SCALE GENOMIC DNA]</scope>
    <source>
        <strain evidence="9">F231</strain>
    </source>
</reference>
<feature type="domain" description="SURP motif" evidence="8">
    <location>
        <begin position="351"/>
        <end position="393"/>
    </location>
</feature>
<evidence type="ECO:0000259" key="8">
    <source>
        <dbReference type="PROSITE" id="PS50128"/>
    </source>
</evidence>
<feature type="domain" description="SURP motif" evidence="8">
    <location>
        <begin position="152"/>
        <end position="194"/>
    </location>
</feature>
<evidence type="ECO:0000256" key="3">
    <source>
        <dbReference type="ARBA" id="ARBA00022884"/>
    </source>
</evidence>
<dbReference type="InterPro" id="IPR035967">
    <property type="entry name" value="SWAP/Surp_sf"/>
</dbReference>
<feature type="compositionally biased region" description="Basic and acidic residues" evidence="7">
    <location>
        <begin position="759"/>
        <end position="772"/>
    </location>
</feature>
<dbReference type="Proteomes" id="UP001346149">
    <property type="component" value="Unassembled WGS sequence"/>
</dbReference>
<dbReference type="Pfam" id="PF09750">
    <property type="entry name" value="DRY_EERY"/>
    <property type="match status" value="1"/>
</dbReference>
<feature type="compositionally biased region" description="Low complexity" evidence="7">
    <location>
        <begin position="513"/>
        <end position="536"/>
    </location>
</feature>
<feature type="region of interest" description="Disordered" evidence="7">
    <location>
        <begin position="583"/>
        <end position="790"/>
    </location>
</feature>
<keyword evidence="3" id="KW-0694">RNA-binding</keyword>
<dbReference type="EMBL" id="JAXQNO010000017">
    <property type="protein sequence ID" value="KAK4778675.1"/>
    <property type="molecule type" value="Genomic_DNA"/>
</dbReference>
<keyword evidence="1" id="KW-0507">mRNA processing</keyword>
<comment type="caution">
    <text evidence="9">The sequence shown here is derived from an EMBL/GenBank/DDBJ whole genome shotgun (WGS) entry which is preliminary data.</text>
</comment>
<dbReference type="InterPro" id="IPR040397">
    <property type="entry name" value="SWAP"/>
</dbReference>
<keyword evidence="5" id="KW-0804">Transcription</keyword>
<evidence type="ECO:0000256" key="7">
    <source>
        <dbReference type="SAM" id="MobiDB-lite"/>
    </source>
</evidence>
<evidence type="ECO:0000256" key="2">
    <source>
        <dbReference type="ARBA" id="ARBA00022737"/>
    </source>
</evidence>
<evidence type="ECO:0000256" key="1">
    <source>
        <dbReference type="ARBA" id="ARBA00022664"/>
    </source>
</evidence>